<protein>
    <submittedName>
        <fullName evidence="1">Uncharacterized protein</fullName>
    </submittedName>
</protein>
<dbReference type="EMBL" id="CP045650">
    <property type="protein sequence ID" value="QGA11338.1"/>
    <property type="molecule type" value="Genomic_DNA"/>
</dbReference>
<evidence type="ECO:0000313" key="2">
    <source>
        <dbReference type="EMBL" id="QGA11338.1"/>
    </source>
</evidence>
<dbReference type="Proteomes" id="UP000327478">
    <property type="component" value="Chromosome"/>
</dbReference>
<dbReference type="RefSeq" id="WP_153371731.1">
    <property type="nucleotide sequence ID" value="NZ_CP045650.1"/>
</dbReference>
<organism evidence="1 4">
    <name type="scientific">Acinetobacter wanghuae</name>
    <dbReference type="NCBI Taxonomy" id="2662362"/>
    <lineage>
        <taxon>Bacteria</taxon>
        <taxon>Pseudomonadati</taxon>
        <taxon>Pseudomonadota</taxon>
        <taxon>Gammaproteobacteria</taxon>
        <taxon>Moraxellales</taxon>
        <taxon>Moraxellaceae</taxon>
        <taxon>Acinetobacter</taxon>
    </lineage>
</organism>
<dbReference type="Proteomes" id="UP000480556">
    <property type="component" value="Unassembled WGS sequence"/>
</dbReference>
<dbReference type="EMBL" id="WITK01000002">
    <property type="protein sequence ID" value="MQW91106.1"/>
    <property type="molecule type" value="Genomic_DNA"/>
</dbReference>
<sequence>MFNELLDSIHQSGQILESHKRKILEIRGKRQVLYSLQEAICLIASHMLHINELEGLNSIKEKDLTKMYITILIKIRSELKRPKSSFKIAFETLGEIDSDEFLNDIDKYDYKKISFLSEWNLLMTHMSLYFIQYRHLNKLARDLNLVERDLSISNKKEQVAEARRIIQLILSSFSQDEIEILNKEGRGSKGLKNAVFEKLDSSDYHKYFESNRITFKNRWDEVRKMGAINKLV</sequence>
<evidence type="ECO:0000313" key="3">
    <source>
        <dbReference type="Proteomes" id="UP000327478"/>
    </source>
</evidence>
<proteinExistence type="predicted"/>
<reference evidence="3 4" key="1">
    <citation type="submission" date="2019-10" db="EMBL/GenBank/DDBJ databases">
        <authorList>
            <person name="Dong K."/>
        </authorList>
    </citation>
    <scope>NUCLEOTIDE SEQUENCE [LARGE SCALE GENOMIC DNA]</scope>
    <source>
        <strain evidence="2">Dk386</strain>
        <strain evidence="3">dk386</strain>
        <strain evidence="4">dk771</strain>
        <strain evidence="1">Dk771</strain>
    </source>
</reference>
<evidence type="ECO:0000313" key="4">
    <source>
        <dbReference type="Proteomes" id="UP000480556"/>
    </source>
</evidence>
<keyword evidence="3" id="KW-1185">Reference proteome</keyword>
<name>A0A5Q0P6L2_9GAMM</name>
<dbReference type="AlphaFoldDB" id="A0A5Q0P6L2"/>
<gene>
    <name evidence="2" type="ORF">GFH30_07985</name>
    <name evidence="1" type="ORF">GHJ48_01615</name>
</gene>
<evidence type="ECO:0000313" key="1">
    <source>
        <dbReference type="EMBL" id="MQW91106.1"/>
    </source>
</evidence>
<accession>A0A5Q0P6L2</accession>